<protein>
    <submittedName>
        <fullName evidence="2">Holin</fullName>
    </submittedName>
</protein>
<name>A0A8S5TYR7_9CAUD</name>
<keyword evidence="1" id="KW-0812">Transmembrane</keyword>
<organism evidence="2">
    <name type="scientific">Siphoviridae sp. ctnPP24</name>
    <dbReference type="NCBI Taxonomy" id="2825662"/>
    <lineage>
        <taxon>Viruses</taxon>
        <taxon>Duplodnaviria</taxon>
        <taxon>Heunggongvirae</taxon>
        <taxon>Uroviricota</taxon>
        <taxon>Caudoviricetes</taxon>
    </lineage>
</organism>
<feature type="transmembrane region" description="Helical" evidence="1">
    <location>
        <begin position="62"/>
        <end position="81"/>
    </location>
</feature>
<evidence type="ECO:0000256" key="1">
    <source>
        <dbReference type="SAM" id="Phobius"/>
    </source>
</evidence>
<feature type="transmembrane region" description="Helical" evidence="1">
    <location>
        <begin position="6"/>
        <end position="26"/>
    </location>
</feature>
<reference evidence="2" key="1">
    <citation type="journal article" date="2021" name="Proc. Natl. Acad. Sci. U.S.A.">
        <title>A Catalog of Tens of Thousands of Viruses from Human Metagenomes Reveals Hidden Associations with Chronic Diseases.</title>
        <authorList>
            <person name="Tisza M.J."/>
            <person name="Buck C.B."/>
        </authorList>
    </citation>
    <scope>NUCLEOTIDE SEQUENCE</scope>
    <source>
        <strain evidence="2">CtnPP24</strain>
    </source>
</reference>
<proteinExistence type="predicted"/>
<accession>A0A8S5TYR7</accession>
<dbReference type="EMBL" id="BK015962">
    <property type="protein sequence ID" value="DAF87319.1"/>
    <property type="molecule type" value="Genomic_DNA"/>
</dbReference>
<evidence type="ECO:0000313" key="2">
    <source>
        <dbReference type="EMBL" id="DAF87319.1"/>
    </source>
</evidence>
<keyword evidence="1" id="KW-0472">Membrane</keyword>
<keyword evidence="1" id="KW-1133">Transmembrane helix</keyword>
<sequence length="93" mass="9667">MFDLSSISTMIMPTILVLGLCVGYIVKNLIPNDSVNRFIPLIVGVVGLIAGVVSAITTGTPVTLELVVGALVSGLSSVAVYEQFKNLMGGKTK</sequence>
<feature type="transmembrane region" description="Helical" evidence="1">
    <location>
        <begin position="38"/>
        <end position="56"/>
    </location>
</feature>